<dbReference type="RefSeq" id="WP_093518751.1">
    <property type="nucleotide sequence ID" value="NZ_FOIJ01000004.1"/>
</dbReference>
<dbReference type="InterPro" id="IPR006311">
    <property type="entry name" value="TAT_signal"/>
</dbReference>
<dbReference type="AlphaFoldDB" id="A0A1I0GR52"/>
<dbReference type="PANTHER" id="PTHR43737">
    <property type="entry name" value="BLL7424 PROTEIN"/>
    <property type="match status" value="1"/>
</dbReference>
<dbReference type="InterPro" id="IPR010869">
    <property type="entry name" value="DUF1501"/>
</dbReference>
<dbReference type="Proteomes" id="UP000199181">
    <property type="component" value="Unassembled WGS sequence"/>
</dbReference>
<evidence type="ECO:0000313" key="2">
    <source>
        <dbReference type="Proteomes" id="UP000199181"/>
    </source>
</evidence>
<protein>
    <submittedName>
        <fullName evidence="1">Uncharacterized conserved protein, DUF1501 family</fullName>
    </submittedName>
</protein>
<dbReference type="EMBL" id="FOIJ01000004">
    <property type="protein sequence ID" value="SET73799.1"/>
    <property type="molecule type" value="Genomic_DNA"/>
</dbReference>
<dbReference type="Pfam" id="PF07394">
    <property type="entry name" value="DUF1501"/>
    <property type="match status" value="1"/>
</dbReference>
<reference evidence="2" key="1">
    <citation type="submission" date="2016-10" db="EMBL/GenBank/DDBJ databases">
        <authorList>
            <person name="Varghese N."/>
            <person name="Submissions S."/>
        </authorList>
    </citation>
    <scope>NUCLEOTIDE SEQUENCE [LARGE SCALE GENOMIC DNA]</scope>
    <source>
        <strain evidence="2">DSM 16858</strain>
    </source>
</reference>
<dbReference type="PROSITE" id="PS51318">
    <property type="entry name" value="TAT"/>
    <property type="match status" value="1"/>
</dbReference>
<proteinExistence type="predicted"/>
<organism evidence="1 2">
    <name type="scientific">Stigmatella erecta</name>
    <dbReference type="NCBI Taxonomy" id="83460"/>
    <lineage>
        <taxon>Bacteria</taxon>
        <taxon>Pseudomonadati</taxon>
        <taxon>Myxococcota</taxon>
        <taxon>Myxococcia</taxon>
        <taxon>Myxococcales</taxon>
        <taxon>Cystobacterineae</taxon>
        <taxon>Archangiaceae</taxon>
        <taxon>Stigmatella</taxon>
    </lineage>
</organism>
<dbReference type="PANTHER" id="PTHR43737:SF1">
    <property type="entry name" value="DUF1501 DOMAIN-CONTAINING PROTEIN"/>
    <property type="match status" value="1"/>
</dbReference>
<accession>A0A1I0GR52</accession>
<keyword evidence="2" id="KW-1185">Reference proteome</keyword>
<name>A0A1I0GR52_9BACT</name>
<sequence length="514" mass="54203">MKLSRRHFLRDVSRGLGCLATAAALPRWLGEAEAASISGYAGYRAAVCVFLLGGNDSNNLLIPKLSTPYAQYKAARPNIGIANADLLTLNPIGQPAASYGLHPSLVKLQALFEQEKAALVCNVGPLVLPMKKADYVTGAVARPDNLFSHADQQDAWASSIANPSSISLPMALIGKVTGWAGRTADKISGLNTGTQYPGVTSFGGKAIFSAGASKQPLIVSSNGTLGFRTSSDTGFNALYQESLTEVLKIHNDVTLQASYGGTFTTAQTFASARTAAREAAWLLLPQATREAIDALFVLPEGGSGWGLPGQLYQVVRDLVAGATPAASGGLGLKRQVFSVGLGGFDTHTGQDTAQSSLFKQLDFALDAFHQALTVLRATTNFGATPPQTTLFTISDFGRTFVENSDKGTDHGWGSHMIVLGDRVAGKRLYGAFPNLDLTNGGANNLDTTDSRGRWIPSLTVDQYAYSVAAWLGLSTTAERDYVFPNLAAYVSAAAANQFPADAQKTKIGFLLADP</sequence>
<gene>
    <name evidence="1" type="ORF">SAMN05443639_104132</name>
</gene>
<evidence type="ECO:0000313" key="1">
    <source>
        <dbReference type="EMBL" id="SET73799.1"/>
    </source>
</evidence>